<dbReference type="GO" id="GO:0005506">
    <property type="term" value="F:iron ion binding"/>
    <property type="evidence" value="ECO:0007669"/>
    <property type="project" value="UniProtKB-UniRule"/>
</dbReference>
<feature type="binding site" evidence="8">
    <location>
        <position position="170"/>
    </location>
    <ligand>
        <name>substrate</name>
    </ligand>
</feature>
<dbReference type="OrthoDB" id="9806197at2"/>
<evidence type="ECO:0000256" key="1">
    <source>
        <dbReference type="ARBA" id="ARBA00022490"/>
    </source>
</evidence>
<keyword evidence="1 8" id="KW-0963">Cytoplasm</keyword>
<keyword evidence="2 8" id="KW-0808">Transferase</keyword>
<dbReference type="KEGG" id="tep:TepRe1_0494"/>
<dbReference type="eggNOG" id="COG0533">
    <property type="taxonomic scope" value="Bacteria"/>
</dbReference>
<protein>
    <recommendedName>
        <fullName evidence="8">tRNA N6-adenosine threonylcarbamoyltransferase</fullName>
        <ecNumber evidence="8">2.3.1.234</ecNumber>
    </recommendedName>
    <alternativeName>
        <fullName evidence="8">N6-L-threonylcarbamoyladenine synthase</fullName>
        <shortName evidence="8">t(6)A synthase</shortName>
    </alternativeName>
    <alternativeName>
        <fullName evidence="8">t(6)A37 threonylcarbamoyladenosine biosynthesis protein TsaD</fullName>
    </alternativeName>
    <alternativeName>
        <fullName evidence="8">tRNA threonylcarbamoyladenosine biosynthesis protein TsaD</fullName>
    </alternativeName>
</protein>
<evidence type="ECO:0000256" key="4">
    <source>
        <dbReference type="ARBA" id="ARBA00022723"/>
    </source>
</evidence>
<dbReference type="AlphaFoldDB" id="F4LVB7"/>
<keyword evidence="6 8" id="KW-0012">Acyltransferase</keyword>
<gene>
    <name evidence="8 10" type="primary">tsaD</name>
    <name evidence="10" type="ordered locus">TEPIRE1_0543</name>
</gene>
<dbReference type="InterPro" id="IPR022450">
    <property type="entry name" value="TsaD"/>
</dbReference>
<comment type="subcellular location">
    <subcellularLocation>
        <location evidence="8">Cytoplasm</location>
    </subcellularLocation>
</comment>
<comment type="catalytic activity">
    <reaction evidence="7 8">
        <text>L-threonylcarbamoyladenylate + adenosine(37) in tRNA = N(6)-L-threonylcarbamoyladenosine(37) in tRNA + AMP + H(+)</text>
        <dbReference type="Rhea" id="RHEA:37059"/>
        <dbReference type="Rhea" id="RHEA-COMP:10162"/>
        <dbReference type="Rhea" id="RHEA-COMP:10163"/>
        <dbReference type="ChEBI" id="CHEBI:15378"/>
        <dbReference type="ChEBI" id="CHEBI:73682"/>
        <dbReference type="ChEBI" id="CHEBI:74411"/>
        <dbReference type="ChEBI" id="CHEBI:74418"/>
        <dbReference type="ChEBI" id="CHEBI:456215"/>
        <dbReference type="EC" id="2.3.1.234"/>
    </reaction>
</comment>
<dbReference type="PATRIC" id="fig|1209989.3.peg.580"/>
<dbReference type="EC" id="2.3.1.234" evidence="8"/>
<proteinExistence type="inferred from homology"/>
<dbReference type="STRING" id="1209989.TepRe1_0494"/>
<feature type="binding site" evidence="8">
    <location>
        <position position="304"/>
    </location>
    <ligand>
        <name>Fe cation</name>
        <dbReference type="ChEBI" id="CHEBI:24875"/>
    </ligand>
</feature>
<dbReference type="PRINTS" id="PR00789">
    <property type="entry name" value="OSIALOPTASE"/>
</dbReference>
<dbReference type="NCBIfam" id="TIGR03723">
    <property type="entry name" value="T6A_TsaD_YgjD"/>
    <property type="match status" value="1"/>
</dbReference>
<dbReference type="Gene3D" id="3.30.420.40">
    <property type="match status" value="2"/>
</dbReference>
<comment type="cofactor">
    <cofactor evidence="8">
        <name>Fe(2+)</name>
        <dbReference type="ChEBI" id="CHEBI:29033"/>
    </cofactor>
    <text evidence="8">Binds 1 Fe(2+) ion per subunit.</text>
</comment>
<dbReference type="PANTHER" id="PTHR11735:SF6">
    <property type="entry name" value="TRNA N6-ADENOSINE THREONYLCARBAMOYLTRANSFERASE, MITOCHONDRIAL"/>
    <property type="match status" value="1"/>
</dbReference>
<dbReference type="GO" id="GO:0005737">
    <property type="term" value="C:cytoplasm"/>
    <property type="evidence" value="ECO:0007669"/>
    <property type="project" value="UniProtKB-SubCell"/>
</dbReference>
<feature type="binding site" evidence="8">
    <location>
        <position position="183"/>
    </location>
    <ligand>
        <name>substrate</name>
    </ligand>
</feature>
<evidence type="ECO:0000256" key="6">
    <source>
        <dbReference type="ARBA" id="ARBA00023315"/>
    </source>
</evidence>
<dbReference type="InterPro" id="IPR000905">
    <property type="entry name" value="Gcp-like_dom"/>
</dbReference>
<comment type="function">
    <text evidence="8">Required for the formation of a threonylcarbamoyl group on adenosine at position 37 (t(6)A37) in tRNAs that read codons beginning with adenine. Is involved in the transfer of the threonylcarbamoyl moiety of threonylcarbamoyl-AMP (TC-AMP) to the N6 group of A37, together with TsaE and TsaB. TsaD likely plays a direct catalytic role in this reaction.</text>
</comment>
<dbReference type="InterPro" id="IPR017861">
    <property type="entry name" value="KAE1/TsaD"/>
</dbReference>
<dbReference type="KEGG" id="tae:TepiRe1_0543"/>
<feature type="domain" description="Gcp-like" evidence="9">
    <location>
        <begin position="27"/>
        <end position="310"/>
    </location>
</feature>
<accession>L0S0B5</accession>
<dbReference type="FunFam" id="3.30.420.40:FF:000040">
    <property type="entry name" value="tRNA N6-adenosine threonylcarbamoyltransferase"/>
    <property type="match status" value="1"/>
</dbReference>
<feature type="binding site" evidence="8">
    <location>
        <position position="277"/>
    </location>
    <ligand>
        <name>substrate</name>
    </ligand>
</feature>
<dbReference type="InterPro" id="IPR043129">
    <property type="entry name" value="ATPase_NBD"/>
</dbReference>
<evidence type="ECO:0000313" key="11">
    <source>
        <dbReference type="Proteomes" id="UP000010802"/>
    </source>
</evidence>
<dbReference type="GO" id="GO:0002949">
    <property type="term" value="P:tRNA threonylcarbamoyladenosine modification"/>
    <property type="evidence" value="ECO:0007669"/>
    <property type="project" value="UniProtKB-UniRule"/>
</dbReference>
<evidence type="ECO:0000259" key="9">
    <source>
        <dbReference type="Pfam" id="PF00814"/>
    </source>
</evidence>
<dbReference type="CDD" id="cd24133">
    <property type="entry name" value="ASKHA_NBD_TsaD_bac"/>
    <property type="match status" value="1"/>
</dbReference>
<dbReference type="NCBIfam" id="TIGR00329">
    <property type="entry name" value="gcp_kae1"/>
    <property type="match status" value="1"/>
</dbReference>
<organism evidence="10 11">
    <name type="scientific">Tepidanaerobacter acetatoxydans (strain DSM 21804 / JCM 16047 / Re1)</name>
    <dbReference type="NCBI Taxonomy" id="1209989"/>
    <lineage>
        <taxon>Bacteria</taxon>
        <taxon>Bacillati</taxon>
        <taxon>Bacillota</taxon>
        <taxon>Clostridia</taxon>
        <taxon>Thermosediminibacterales</taxon>
        <taxon>Tepidanaerobacteraceae</taxon>
        <taxon>Tepidanaerobacter</taxon>
    </lineage>
</organism>
<dbReference type="HAMAP" id="MF_01445">
    <property type="entry name" value="TsaD"/>
    <property type="match status" value="1"/>
</dbReference>
<keyword evidence="5 8" id="KW-0408">Iron</keyword>
<name>F4LVB7_TEPAE</name>
<sequence length="336" mass="36188">MKENFITLGIETSCDETSVSVVNDGRKILSNTIFSQIKQHQKFGGVVPEIASRQHLEAITHVAQKSVEDAGIEFDDVDLVAVTHGPGLVGALLVGVSYAKGLAYALEKPLVGVNHIEGHIFANFLESDFAPPFLCLVVSGGHSHLIYVNDYGDYELMGRTVDDAAGEAFDKIARALGLGYPGGPLIDKTARLGDESAISFPVAHFKEDNLSFSFSGLKSAVLNYLNHQKQKGLPIIVEDVAASFQKAVVDALVENTLKAARAKNVKTIALAGGVAANSRLRDELTNRAGGEFRIQFPPMILCTDNAAMIACAGYYRFLRGIKHDFTLNAHASLNLF</sequence>
<feature type="binding site" evidence="8">
    <location>
        <position position="119"/>
    </location>
    <ligand>
        <name>Fe cation</name>
        <dbReference type="ChEBI" id="CHEBI:24875"/>
    </ligand>
</feature>
<dbReference type="Proteomes" id="UP000010802">
    <property type="component" value="Chromosome"/>
</dbReference>
<evidence type="ECO:0000313" key="10">
    <source>
        <dbReference type="EMBL" id="CCP25227.1"/>
    </source>
</evidence>
<keyword evidence="4 8" id="KW-0479">Metal-binding</keyword>
<evidence type="ECO:0000256" key="7">
    <source>
        <dbReference type="ARBA" id="ARBA00048117"/>
    </source>
</evidence>
<dbReference type="PANTHER" id="PTHR11735">
    <property type="entry name" value="TRNA N6-ADENOSINE THREONYLCARBAMOYLTRANSFERASE"/>
    <property type="match status" value="1"/>
</dbReference>
<feature type="binding site" evidence="8">
    <location>
        <begin position="137"/>
        <end position="141"/>
    </location>
    <ligand>
        <name>substrate</name>
    </ligand>
</feature>
<dbReference type="HOGENOM" id="CLU_023208_0_2_9"/>
<dbReference type="GO" id="GO:0061711">
    <property type="term" value="F:tRNA N(6)-L-threonylcarbamoyladenine synthase activity"/>
    <property type="evidence" value="ECO:0007669"/>
    <property type="project" value="UniProtKB-EC"/>
</dbReference>
<evidence type="ECO:0000256" key="8">
    <source>
        <dbReference type="HAMAP-Rule" id="MF_01445"/>
    </source>
</evidence>
<dbReference type="FunFam" id="3.30.420.40:FF:000012">
    <property type="entry name" value="tRNA N6-adenosine threonylcarbamoyltransferase"/>
    <property type="match status" value="1"/>
</dbReference>
<comment type="similarity">
    <text evidence="8">Belongs to the KAE1 / TsaD family.</text>
</comment>
<keyword evidence="11" id="KW-1185">Reference proteome</keyword>
<dbReference type="EMBL" id="HF563609">
    <property type="protein sequence ID" value="CCP25227.1"/>
    <property type="molecule type" value="Genomic_DNA"/>
</dbReference>
<evidence type="ECO:0000256" key="3">
    <source>
        <dbReference type="ARBA" id="ARBA00022694"/>
    </source>
</evidence>
<feature type="binding site" evidence="8">
    <location>
        <position position="187"/>
    </location>
    <ligand>
        <name>substrate</name>
    </ligand>
</feature>
<feature type="binding site" evidence="8">
    <location>
        <position position="115"/>
    </location>
    <ligand>
        <name>Fe cation</name>
        <dbReference type="ChEBI" id="CHEBI:24875"/>
    </ligand>
</feature>
<evidence type="ECO:0000256" key="2">
    <source>
        <dbReference type="ARBA" id="ARBA00022679"/>
    </source>
</evidence>
<evidence type="ECO:0000256" key="5">
    <source>
        <dbReference type="ARBA" id="ARBA00023004"/>
    </source>
</evidence>
<accession>F4LVB7</accession>
<dbReference type="RefSeq" id="WP_013777615.1">
    <property type="nucleotide sequence ID" value="NC_015519.1"/>
</dbReference>
<reference evidence="11" key="1">
    <citation type="journal article" date="2013" name="Genome Announc.">
        <title>First genome sequence of a syntrophic acetate-oxidizing bacterium, Tepidanaerobacter acetatoxydans strain Re1.</title>
        <authorList>
            <person name="Manzoor S."/>
            <person name="Bongcam-Rudloff E."/>
            <person name="Schnurer A."/>
            <person name="Muller B."/>
        </authorList>
    </citation>
    <scope>NUCLEOTIDE SEQUENCE [LARGE SCALE GENOMIC DNA]</scope>
    <source>
        <strain evidence="11">Re1</strain>
    </source>
</reference>
<dbReference type="Pfam" id="PF00814">
    <property type="entry name" value="TsaD"/>
    <property type="match status" value="1"/>
</dbReference>
<keyword evidence="3 8" id="KW-0819">tRNA processing</keyword>
<dbReference type="SUPFAM" id="SSF53067">
    <property type="entry name" value="Actin-like ATPase domain"/>
    <property type="match status" value="2"/>
</dbReference>